<accession>A0A6A6S3F4</accession>
<dbReference type="SUPFAM" id="SSF57667">
    <property type="entry name" value="beta-beta-alpha zinc fingers"/>
    <property type="match status" value="1"/>
</dbReference>
<dbReference type="PROSITE" id="PS50157">
    <property type="entry name" value="ZINC_FINGER_C2H2_2"/>
    <property type="match status" value="1"/>
</dbReference>
<feature type="region of interest" description="Disordered" evidence="2">
    <location>
        <begin position="321"/>
        <end position="371"/>
    </location>
</feature>
<organism evidence="4 5">
    <name type="scientific">Massarina eburnea CBS 473.64</name>
    <dbReference type="NCBI Taxonomy" id="1395130"/>
    <lineage>
        <taxon>Eukaryota</taxon>
        <taxon>Fungi</taxon>
        <taxon>Dikarya</taxon>
        <taxon>Ascomycota</taxon>
        <taxon>Pezizomycotina</taxon>
        <taxon>Dothideomycetes</taxon>
        <taxon>Pleosporomycetidae</taxon>
        <taxon>Pleosporales</taxon>
        <taxon>Massarineae</taxon>
        <taxon>Massarinaceae</taxon>
        <taxon>Massarina</taxon>
    </lineage>
</organism>
<dbReference type="Gene3D" id="3.30.160.60">
    <property type="entry name" value="Classic Zinc Finger"/>
    <property type="match status" value="1"/>
</dbReference>
<feature type="domain" description="C2H2-type" evidence="3">
    <location>
        <begin position="248"/>
        <end position="276"/>
    </location>
</feature>
<evidence type="ECO:0000313" key="5">
    <source>
        <dbReference type="Proteomes" id="UP000799753"/>
    </source>
</evidence>
<keyword evidence="5" id="KW-1185">Reference proteome</keyword>
<dbReference type="EMBL" id="MU006782">
    <property type="protein sequence ID" value="KAF2642085.1"/>
    <property type="molecule type" value="Genomic_DNA"/>
</dbReference>
<dbReference type="AlphaFoldDB" id="A0A6A6S3F4"/>
<dbReference type="InterPro" id="IPR036236">
    <property type="entry name" value="Znf_C2H2_sf"/>
</dbReference>
<dbReference type="PROSITE" id="PS00028">
    <property type="entry name" value="ZINC_FINGER_C2H2_1"/>
    <property type="match status" value="1"/>
</dbReference>
<feature type="region of interest" description="Disordered" evidence="2">
    <location>
        <begin position="229"/>
        <end position="249"/>
    </location>
</feature>
<dbReference type="SMART" id="SM00355">
    <property type="entry name" value="ZnF_C2H2"/>
    <property type="match status" value="2"/>
</dbReference>
<evidence type="ECO:0000313" key="4">
    <source>
        <dbReference type="EMBL" id="KAF2642085.1"/>
    </source>
</evidence>
<feature type="region of interest" description="Disordered" evidence="2">
    <location>
        <begin position="203"/>
        <end position="222"/>
    </location>
</feature>
<keyword evidence="1" id="KW-0479">Metal-binding</keyword>
<protein>
    <recommendedName>
        <fullName evidence="3">C2H2-type domain-containing protein</fullName>
    </recommendedName>
</protein>
<reference evidence="4" key="1">
    <citation type="journal article" date="2020" name="Stud. Mycol.">
        <title>101 Dothideomycetes genomes: a test case for predicting lifestyles and emergence of pathogens.</title>
        <authorList>
            <person name="Haridas S."/>
            <person name="Albert R."/>
            <person name="Binder M."/>
            <person name="Bloem J."/>
            <person name="Labutti K."/>
            <person name="Salamov A."/>
            <person name="Andreopoulos B."/>
            <person name="Baker S."/>
            <person name="Barry K."/>
            <person name="Bills G."/>
            <person name="Bluhm B."/>
            <person name="Cannon C."/>
            <person name="Castanera R."/>
            <person name="Culley D."/>
            <person name="Daum C."/>
            <person name="Ezra D."/>
            <person name="Gonzalez J."/>
            <person name="Henrissat B."/>
            <person name="Kuo A."/>
            <person name="Liang C."/>
            <person name="Lipzen A."/>
            <person name="Lutzoni F."/>
            <person name="Magnuson J."/>
            <person name="Mondo S."/>
            <person name="Nolan M."/>
            <person name="Ohm R."/>
            <person name="Pangilinan J."/>
            <person name="Park H.-J."/>
            <person name="Ramirez L."/>
            <person name="Alfaro M."/>
            <person name="Sun H."/>
            <person name="Tritt A."/>
            <person name="Yoshinaga Y."/>
            <person name="Zwiers L.-H."/>
            <person name="Turgeon B."/>
            <person name="Goodwin S."/>
            <person name="Spatafora J."/>
            <person name="Crous P."/>
            <person name="Grigoriev I."/>
        </authorList>
    </citation>
    <scope>NUCLEOTIDE SEQUENCE</scope>
    <source>
        <strain evidence="4">CBS 473.64</strain>
    </source>
</reference>
<dbReference type="OrthoDB" id="8922241at2759"/>
<feature type="compositionally biased region" description="Low complexity" evidence="2">
    <location>
        <begin position="207"/>
        <end position="222"/>
    </location>
</feature>
<feature type="region of interest" description="Disordered" evidence="2">
    <location>
        <begin position="1"/>
        <end position="21"/>
    </location>
</feature>
<feature type="compositionally biased region" description="Low complexity" evidence="2">
    <location>
        <begin position="1"/>
        <end position="15"/>
    </location>
</feature>
<keyword evidence="1" id="KW-0862">Zinc</keyword>
<evidence type="ECO:0000256" key="2">
    <source>
        <dbReference type="SAM" id="MobiDB-lite"/>
    </source>
</evidence>
<evidence type="ECO:0000259" key="3">
    <source>
        <dbReference type="PROSITE" id="PS50157"/>
    </source>
</evidence>
<proteinExistence type="predicted"/>
<evidence type="ECO:0000256" key="1">
    <source>
        <dbReference type="PROSITE-ProRule" id="PRU00042"/>
    </source>
</evidence>
<name>A0A6A6S3F4_9PLEO</name>
<dbReference type="InterPro" id="IPR013087">
    <property type="entry name" value="Znf_C2H2_type"/>
</dbReference>
<feature type="compositionally biased region" description="Basic and acidic residues" evidence="2">
    <location>
        <begin position="229"/>
        <end position="245"/>
    </location>
</feature>
<dbReference type="Proteomes" id="UP000799753">
    <property type="component" value="Unassembled WGS sequence"/>
</dbReference>
<keyword evidence="1" id="KW-0863">Zinc-finger</keyword>
<dbReference type="GO" id="GO:0008270">
    <property type="term" value="F:zinc ion binding"/>
    <property type="evidence" value="ECO:0007669"/>
    <property type="project" value="UniProtKB-KW"/>
</dbReference>
<sequence length="371" mass="40971">MQASTDAAASATTSKSARRSSLGHTLLHCITPQELDSASTGRPGDSLQFYSHSAADGNEVTKPLQQVEPSDNAFAGITSLFWDDDQRFHASPQAFWDFENFNELSLDTNSLEPIPEPSLPDNWITPWQLDTGATELSVFDDKLVFPQPQHVSFAPPTCTDYGSEQELPMWSPDLTGRTYSAEPVSPISLPSVASVYALDRRRRDSISSRGSGSTSQISSRSCISEAVKRRIDPLKHTRTPSREPSDSFSCSQCERTFRYKKDVERHKTSIHDKRPSWFCPAVKCRFATKGFSRKDKAVQHIKTHRSNSDASLEPVTAAGKASSRAIGSAPASPRDFPVASLNSNHDASVLEEDGNRCTDRDDQDYVDSYCN</sequence>
<gene>
    <name evidence="4" type="ORF">P280DRAFT_292280</name>
</gene>